<accession>A0A241XSD8</accession>
<protein>
    <submittedName>
        <fullName evidence="5">Oligoribonuclease</fullName>
    </submittedName>
</protein>
<evidence type="ECO:0000256" key="1">
    <source>
        <dbReference type="ARBA" id="ARBA00022722"/>
    </source>
</evidence>
<evidence type="ECO:0000256" key="2">
    <source>
        <dbReference type="ARBA" id="ARBA00022801"/>
    </source>
</evidence>
<dbReference type="InterPro" id="IPR022894">
    <property type="entry name" value="Oligoribonuclease"/>
</dbReference>
<dbReference type="CDD" id="cd06135">
    <property type="entry name" value="Orn"/>
    <property type="match status" value="1"/>
</dbReference>
<dbReference type="EMBL" id="NFFZ01000004">
    <property type="protein sequence ID" value="OTI63413.1"/>
    <property type="molecule type" value="Genomic_DNA"/>
</dbReference>
<dbReference type="GO" id="GO:0000175">
    <property type="term" value="F:3'-5'-RNA exonuclease activity"/>
    <property type="evidence" value="ECO:0007669"/>
    <property type="project" value="InterPro"/>
</dbReference>
<dbReference type="SUPFAM" id="SSF53098">
    <property type="entry name" value="Ribonuclease H-like"/>
    <property type="match status" value="1"/>
</dbReference>
<evidence type="ECO:0000259" key="4">
    <source>
        <dbReference type="SMART" id="SM00479"/>
    </source>
</evidence>
<keyword evidence="3" id="KW-0269">Exonuclease</keyword>
<dbReference type="AlphaFoldDB" id="A0A241XSD8"/>
<dbReference type="Gene3D" id="3.30.420.10">
    <property type="entry name" value="Ribonuclease H-like superfamily/Ribonuclease H"/>
    <property type="match status" value="1"/>
</dbReference>
<organism evidence="5 6">
    <name type="scientific">Pseudomonas aeruginosa</name>
    <dbReference type="NCBI Taxonomy" id="287"/>
    <lineage>
        <taxon>Bacteria</taxon>
        <taxon>Pseudomonadati</taxon>
        <taxon>Pseudomonadota</taxon>
        <taxon>Gammaproteobacteria</taxon>
        <taxon>Pseudomonadales</taxon>
        <taxon>Pseudomonadaceae</taxon>
        <taxon>Pseudomonas</taxon>
    </lineage>
</organism>
<sequence length="193" mass="21877">MPLPSKRRLAWIDLETTGYTELHRQLIYKQLILEIGVLVTDGDFNVVAQHNIVVRHPVDEAIALCDENVRQMHTDNGLFEEVAKATTDLKTAEKQVIAFLIDNCVEPGTSPLCGNGIHFDRMFIEAQLPELNAYLHYRNLDISAVKEFIKTISSGFEPPKRRSHRALDDILESVQEARTYRDLIAPALLALSR</sequence>
<comment type="caution">
    <text evidence="5">The sequence shown here is derived from an EMBL/GenBank/DDBJ whole genome shotgun (WGS) entry which is preliminary data.</text>
</comment>
<dbReference type="Pfam" id="PF00929">
    <property type="entry name" value="RNase_T"/>
    <property type="match status" value="1"/>
</dbReference>
<evidence type="ECO:0000313" key="6">
    <source>
        <dbReference type="Proteomes" id="UP000194857"/>
    </source>
</evidence>
<dbReference type="SMART" id="SM00479">
    <property type="entry name" value="EXOIII"/>
    <property type="match status" value="1"/>
</dbReference>
<keyword evidence="2" id="KW-0378">Hydrolase</keyword>
<reference evidence="5 6" key="1">
    <citation type="submission" date="2017-05" db="EMBL/GenBank/DDBJ databases">
        <authorList>
            <person name="Song R."/>
            <person name="Chenine A.L."/>
            <person name="Ruprecht R.M."/>
        </authorList>
    </citation>
    <scope>NUCLEOTIDE SEQUENCE [LARGE SCALE GENOMIC DNA]</scope>
    <source>
        <strain evidence="5 6">S567_C10_BS</strain>
    </source>
</reference>
<dbReference type="GO" id="GO:0006259">
    <property type="term" value="P:DNA metabolic process"/>
    <property type="evidence" value="ECO:0007669"/>
    <property type="project" value="UniProtKB-ARBA"/>
</dbReference>
<proteinExistence type="predicted"/>
<dbReference type="NCBIfam" id="NF003765">
    <property type="entry name" value="PRK05359.1"/>
    <property type="match status" value="1"/>
</dbReference>
<dbReference type="Proteomes" id="UP000194857">
    <property type="component" value="Unassembled WGS sequence"/>
</dbReference>
<dbReference type="InterPro" id="IPR013520">
    <property type="entry name" value="Ribonucl_H"/>
</dbReference>
<dbReference type="InterPro" id="IPR036397">
    <property type="entry name" value="RNaseH_sf"/>
</dbReference>
<gene>
    <name evidence="5" type="ORF">CAZ10_09300</name>
</gene>
<name>A0A241XSD8_PSEAI</name>
<evidence type="ECO:0000313" key="5">
    <source>
        <dbReference type="EMBL" id="OTI63413.1"/>
    </source>
</evidence>
<dbReference type="GO" id="GO:0003676">
    <property type="term" value="F:nucleic acid binding"/>
    <property type="evidence" value="ECO:0007669"/>
    <property type="project" value="InterPro"/>
</dbReference>
<feature type="domain" description="Exonuclease" evidence="4">
    <location>
        <begin position="8"/>
        <end position="186"/>
    </location>
</feature>
<keyword evidence="1" id="KW-0540">Nuclease</keyword>
<dbReference type="InterPro" id="IPR012337">
    <property type="entry name" value="RNaseH-like_sf"/>
</dbReference>
<evidence type="ECO:0000256" key="3">
    <source>
        <dbReference type="ARBA" id="ARBA00022839"/>
    </source>
</evidence>